<reference evidence="2" key="1">
    <citation type="journal article" date="2020" name="Nat. Genet.">
        <title>Genomic diversifications of five Gossypium allopolyploid species and their impact on cotton improvement.</title>
        <authorList>
            <person name="Chen Z.J."/>
            <person name="Sreedasyam A."/>
            <person name="Ando A."/>
            <person name="Song Q."/>
            <person name="De Santiago L.M."/>
            <person name="Hulse-Kemp A.M."/>
            <person name="Ding M."/>
            <person name="Ye W."/>
            <person name="Kirkbride R.C."/>
            <person name="Jenkins J."/>
            <person name="Plott C."/>
            <person name="Lovell J."/>
            <person name="Lin Y.M."/>
            <person name="Vaughn R."/>
            <person name="Liu B."/>
            <person name="Simpson S."/>
            <person name="Scheffler B.E."/>
            <person name="Wen L."/>
            <person name="Saski C.A."/>
            <person name="Grover C.E."/>
            <person name="Hu G."/>
            <person name="Conover J.L."/>
            <person name="Carlson J.W."/>
            <person name="Shu S."/>
            <person name="Boston L.B."/>
            <person name="Williams M."/>
            <person name="Peterson D.G."/>
            <person name="McGee K."/>
            <person name="Jones D.C."/>
            <person name="Wendel J.F."/>
            <person name="Stelly D.M."/>
            <person name="Grimwood J."/>
            <person name="Schmutz J."/>
        </authorList>
    </citation>
    <scope>NUCLEOTIDE SEQUENCE [LARGE SCALE GENOMIC DNA]</scope>
    <source>
        <strain evidence="2">cv. TM-1</strain>
    </source>
</reference>
<feature type="region of interest" description="Disordered" evidence="1">
    <location>
        <begin position="171"/>
        <end position="210"/>
    </location>
</feature>
<sequence>MDNILNLDSSEMPKSPTTETGSRDCMAGDDALSRAMLRTLERVAGPNAGYGGRGSVTEQLRSNRAELFKGVIGVDPSVAEYWMEATNRIIDNLDFTHEQKLKRAVSLLCDEEYQWWLTVKEGTEPDHLIGTILILRSRDGLRDSFRVLIAPQRESDFSTLVEKAKIAEEVKRTERKNRDRGKIKRDSEPSNFGMRPKKKARSDGPVRVGPPVAPTGVAHCGHCGKRHPGECWRTIGACLRCGSTENRVRDFLLRTYQMQAPVTRTAQPLRVVQ</sequence>
<dbReference type="KEGG" id="ghi:107889795"/>
<dbReference type="AlphaFoldDB" id="A0A1U8HV07"/>
<dbReference type="RefSeq" id="XP_016669847.1">
    <property type="nucleotide sequence ID" value="XM_016814358.1"/>
</dbReference>
<dbReference type="GeneID" id="107889795"/>
<dbReference type="Proteomes" id="UP000818029">
    <property type="component" value="Chromosome A03"/>
</dbReference>
<evidence type="ECO:0000313" key="3">
    <source>
        <dbReference type="RefSeq" id="XP_016669847.1"/>
    </source>
</evidence>
<dbReference type="OrthoDB" id="1751882at2759"/>
<keyword evidence="2" id="KW-1185">Reference proteome</keyword>
<gene>
    <name evidence="3" type="primary">LOC107889795</name>
</gene>
<accession>A0A1U8HV07</accession>
<proteinExistence type="predicted"/>
<reference evidence="3" key="2">
    <citation type="submission" date="2025-08" db="UniProtKB">
        <authorList>
            <consortium name="RefSeq"/>
        </authorList>
    </citation>
    <scope>IDENTIFICATION</scope>
</reference>
<dbReference type="PANTHER" id="PTHR34482:SF36">
    <property type="entry name" value="RETROTRANSPOSON GAG DOMAIN-CONTAINING PROTEIN"/>
    <property type="match status" value="1"/>
</dbReference>
<protein>
    <submittedName>
        <fullName evidence="3">Uncharacterized protein</fullName>
    </submittedName>
</protein>
<evidence type="ECO:0000313" key="2">
    <source>
        <dbReference type="Proteomes" id="UP000818029"/>
    </source>
</evidence>
<name>A0A1U8HV07_GOSHI</name>
<dbReference type="PANTHER" id="PTHR34482">
    <property type="entry name" value="DNA DAMAGE-INDUCIBLE PROTEIN 1-LIKE"/>
    <property type="match status" value="1"/>
</dbReference>
<organism evidence="2 3">
    <name type="scientific">Gossypium hirsutum</name>
    <name type="common">Upland cotton</name>
    <name type="synonym">Gossypium mexicanum</name>
    <dbReference type="NCBI Taxonomy" id="3635"/>
    <lineage>
        <taxon>Eukaryota</taxon>
        <taxon>Viridiplantae</taxon>
        <taxon>Streptophyta</taxon>
        <taxon>Embryophyta</taxon>
        <taxon>Tracheophyta</taxon>
        <taxon>Spermatophyta</taxon>
        <taxon>Magnoliopsida</taxon>
        <taxon>eudicotyledons</taxon>
        <taxon>Gunneridae</taxon>
        <taxon>Pentapetalae</taxon>
        <taxon>rosids</taxon>
        <taxon>malvids</taxon>
        <taxon>Malvales</taxon>
        <taxon>Malvaceae</taxon>
        <taxon>Malvoideae</taxon>
        <taxon>Gossypium</taxon>
    </lineage>
</organism>
<evidence type="ECO:0000256" key="1">
    <source>
        <dbReference type="SAM" id="MobiDB-lite"/>
    </source>
</evidence>
<feature type="compositionally biased region" description="Basic residues" evidence="1">
    <location>
        <begin position="173"/>
        <end position="183"/>
    </location>
</feature>
<dbReference type="PaxDb" id="3635-A0A1U8HV07"/>
<feature type="region of interest" description="Disordered" evidence="1">
    <location>
        <begin position="1"/>
        <end position="26"/>
    </location>
</feature>